<dbReference type="SUPFAM" id="SSF56747">
    <property type="entry name" value="Prim-pol domain"/>
    <property type="match status" value="1"/>
</dbReference>
<protein>
    <submittedName>
        <fullName evidence="7">Phage/plasmid primase P4 family</fullName>
    </submittedName>
</protein>
<dbReference type="CDD" id="cd04859">
    <property type="entry name" value="Prim_Pol"/>
    <property type="match status" value="1"/>
</dbReference>
<feature type="compositionally biased region" description="Basic and acidic residues" evidence="5">
    <location>
        <begin position="336"/>
        <end position="349"/>
    </location>
</feature>
<gene>
    <name evidence="7" type="ORF">S23_27720</name>
</gene>
<dbReference type="InterPro" id="IPR015330">
    <property type="entry name" value="DNA_primase/pol_bifunc_N"/>
</dbReference>
<dbReference type="Proteomes" id="UP000007886">
    <property type="component" value="Chromosome"/>
</dbReference>
<reference evidence="7 8" key="1">
    <citation type="journal article" date="2012" name="Microbes Environ.">
        <title>Complete genome sequence of Bradyrhizobium sp. S23321: insights into symbiosis evolution in soil oligotrophs.</title>
        <authorList>
            <person name="Okubo T."/>
            <person name="Tsukui T."/>
            <person name="Maita H."/>
            <person name="Okamoto S."/>
            <person name="Oshima K."/>
            <person name="Fujisawa T."/>
            <person name="Saito A."/>
            <person name="Futamata H."/>
            <person name="Hattori R."/>
            <person name="Shimomura Y."/>
            <person name="Haruta S."/>
            <person name="Morimoto S."/>
            <person name="Wang Y."/>
            <person name="Sakai Y."/>
            <person name="Hattori M."/>
            <person name="Aizawa S."/>
            <person name="Nagashima K.V.P."/>
            <person name="Masuda S."/>
            <person name="Hattori T."/>
            <person name="Yamashita A."/>
            <person name="Bao Z."/>
            <person name="Hayatsu M."/>
            <person name="Kajiya-Kanegae H."/>
            <person name="Yoshinaga I."/>
            <person name="Sakamoto K."/>
            <person name="Toyota K."/>
            <person name="Nakao M."/>
            <person name="Kohara M."/>
            <person name="Anda M."/>
            <person name="Niwa R."/>
            <person name="Jung-Hwan P."/>
            <person name="Sameshima-Saito R."/>
            <person name="Tokuda S."/>
            <person name="Yamamoto S."/>
            <person name="Yamamoto S."/>
            <person name="Yokoyama T."/>
            <person name="Akutsu T."/>
            <person name="Nakamura Y."/>
            <person name="Nakahira-Yanaka Y."/>
            <person name="Takada Hoshino Y."/>
            <person name="Hirakawa H."/>
            <person name="Mitsui H."/>
            <person name="Terasawa K."/>
            <person name="Itakura M."/>
            <person name="Sato S."/>
            <person name="Ikeda-Ohtsubo W."/>
            <person name="Sakakura N."/>
            <person name="Kaminuma E."/>
            <person name="Minamisawa K."/>
        </authorList>
    </citation>
    <scope>NUCLEOTIDE SEQUENCE [LARGE SCALE GENOMIC DNA]</scope>
    <source>
        <strain evidence="7 8">S23321</strain>
    </source>
</reference>
<evidence type="ECO:0000313" key="7">
    <source>
        <dbReference type="EMBL" id="BAL75984.1"/>
    </source>
</evidence>
<dbReference type="EMBL" id="AP012279">
    <property type="protein sequence ID" value="BAL75984.1"/>
    <property type="molecule type" value="Genomic_DNA"/>
</dbReference>
<sequence length="928" mass="100739">MLEHALALAVRGWSVFPCHPGTKQPLVKSDVAGEGGLKLATTDEVLIRAWWKRWPQAMIGLPTGAQMGAFVVDVDAGEDKTTGEIYEAAALQINLERAIGGPLPPTRYALTPRGGVHLYYQLPDDVEIGNRTDLLGKKSRIDIRGEGGYVIAPPSVRKDGVAYAWGDEQLDVATAPPALVDLVLRRGAFEERPAGSGICARAAAGVKPPAGKGDGAIAAGDEAVRKYGLTALDAELQTVRQAGQGGRNDALNIASLKLAQLVAAGALHESLVRAALEMAAADCGLIRDDGLRAVRATIESGFRKGRTQPRDLDEIRRSAADRQSRPRGRGQGAGVTRDDGRREDADAADRVASSRRSPSAAGEARPPDDSNPPDSSVAPAPPPETNGKPSSQTGAARISADGWGLGGEPPKPPAEDAAVRNMRLAFFPLTDLGNAERFRERYKERLLWCPAIGWLTWDGRRWSREGAEELVKIAEHDTVRSIQDEAKELKASGCKDDADPPRGARDFVFKVDRDGNRTLYSDKVAAWGRSSEAVNKLGALSKRGAPYFVVGIDKLDADKMKINVRNGTLVIARRDDADYVDFRPHEPGDMITKLAPVDFDPAAARPVFDTFLARVQPQAEMRAFLQQWLGVSLTGVTEQLLAFLYGKGSNGKSVLMDAVSYVAGDYGETVPIETFLDHGKSRGAGQATPDLAILPGVRMLRTSEPEKGAKLAEALVKLVTGGEPIQARHLNRDFFKFYPQFKLTMSGNYRPTISGTDEGIWRRVRLVPFGITIPKEERDIHLGDKLRAEASGILNWLLDGLRVWLDKGLQEPADVLQATADYRSASDPLGRFLAACVVDSLGDRVQSSVLHQVYEAWCKASGENAWKNRGLSLAMQERGYKSKQSNVMWFLDIKLVKSVNDFVDAEGNALRMRDDNEKEATDAGEIEI</sequence>
<dbReference type="InterPro" id="IPR027417">
    <property type="entry name" value="P-loop_NTPase"/>
</dbReference>
<dbReference type="SMART" id="SM00943">
    <property type="entry name" value="Prim-Pol"/>
    <property type="match status" value="1"/>
</dbReference>
<keyword evidence="4" id="KW-0067">ATP-binding</keyword>
<evidence type="ECO:0000256" key="1">
    <source>
        <dbReference type="ARBA" id="ARBA00022741"/>
    </source>
</evidence>
<evidence type="ECO:0000256" key="3">
    <source>
        <dbReference type="ARBA" id="ARBA00022806"/>
    </source>
</evidence>
<dbReference type="NCBIfam" id="TIGR01613">
    <property type="entry name" value="primase_Cterm"/>
    <property type="match status" value="1"/>
</dbReference>
<dbReference type="PANTHER" id="PTHR35372:SF2">
    <property type="entry name" value="SF3 HELICASE DOMAIN-CONTAINING PROTEIN"/>
    <property type="match status" value="1"/>
</dbReference>
<dbReference type="Gene3D" id="3.40.50.300">
    <property type="entry name" value="P-loop containing nucleotide triphosphate hydrolases"/>
    <property type="match status" value="1"/>
</dbReference>
<dbReference type="PROSITE" id="PS51206">
    <property type="entry name" value="SF3_HELICASE_1"/>
    <property type="match status" value="1"/>
</dbReference>
<feature type="region of interest" description="Disordered" evidence="5">
    <location>
        <begin position="302"/>
        <end position="415"/>
    </location>
</feature>
<organism evidence="7 8">
    <name type="scientific">Bradyrhizobium cosmicum</name>
    <dbReference type="NCBI Taxonomy" id="1404864"/>
    <lineage>
        <taxon>Bacteria</taxon>
        <taxon>Pseudomonadati</taxon>
        <taxon>Pseudomonadota</taxon>
        <taxon>Alphaproteobacteria</taxon>
        <taxon>Hyphomicrobiales</taxon>
        <taxon>Nitrobacteraceae</taxon>
        <taxon>Bradyrhizobium</taxon>
    </lineage>
</organism>
<evidence type="ECO:0000256" key="2">
    <source>
        <dbReference type="ARBA" id="ARBA00022801"/>
    </source>
</evidence>
<accession>A0AAI8QC57</accession>
<name>A0AAI8QC57_9BRAD</name>
<evidence type="ECO:0000259" key="6">
    <source>
        <dbReference type="PROSITE" id="PS51206"/>
    </source>
</evidence>
<keyword evidence="1" id="KW-0547">Nucleotide-binding</keyword>
<dbReference type="Pfam" id="PF03288">
    <property type="entry name" value="Pox_D5"/>
    <property type="match status" value="1"/>
</dbReference>
<dbReference type="InterPro" id="IPR006500">
    <property type="entry name" value="Helicase_put_C_phage/plasmid"/>
</dbReference>
<feature type="compositionally biased region" description="Basic and acidic residues" evidence="5">
    <location>
        <begin position="308"/>
        <end position="324"/>
    </location>
</feature>
<dbReference type="Pfam" id="PF09250">
    <property type="entry name" value="Prim-Pol"/>
    <property type="match status" value="1"/>
</dbReference>
<dbReference type="Pfam" id="PF08706">
    <property type="entry name" value="D5_N"/>
    <property type="match status" value="1"/>
</dbReference>
<dbReference type="InterPro" id="IPR014015">
    <property type="entry name" value="Helicase_SF3_DNA-vir"/>
</dbReference>
<dbReference type="AlphaFoldDB" id="A0AAI8QC57"/>
<evidence type="ECO:0000256" key="5">
    <source>
        <dbReference type="SAM" id="MobiDB-lite"/>
    </source>
</evidence>
<dbReference type="GO" id="GO:0005524">
    <property type="term" value="F:ATP binding"/>
    <property type="evidence" value="ECO:0007669"/>
    <property type="project" value="UniProtKB-KW"/>
</dbReference>
<dbReference type="InterPro" id="IPR004968">
    <property type="entry name" value="DNA_primase/NTPase_C"/>
</dbReference>
<keyword evidence="2" id="KW-0378">Hydrolase</keyword>
<dbReference type="InterPro" id="IPR051620">
    <property type="entry name" value="ORF904-like_C"/>
</dbReference>
<keyword evidence="3" id="KW-0347">Helicase</keyword>
<dbReference type="InterPro" id="IPR014818">
    <property type="entry name" value="Phage/plasmid_primase_P4_C"/>
</dbReference>
<dbReference type="GO" id="GO:0004386">
    <property type="term" value="F:helicase activity"/>
    <property type="evidence" value="ECO:0007669"/>
    <property type="project" value="UniProtKB-KW"/>
</dbReference>
<feature type="compositionally biased region" description="Low complexity" evidence="5">
    <location>
        <begin position="350"/>
        <end position="364"/>
    </location>
</feature>
<dbReference type="KEGG" id="brs:S23_27720"/>
<proteinExistence type="predicted"/>
<feature type="domain" description="SF3 helicase" evidence="6">
    <location>
        <begin position="620"/>
        <end position="782"/>
    </location>
</feature>
<dbReference type="PANTHER" id="PTHR35372">
    <property type="entry name" value="ATP BINDING PROTEIN-RELATED"/>
    <property type="match status" value="1"/>
</dbReference>
<evidence type="ECO:0000256" key="4">
    <source>
        <dbReference type="ARBA" id="ARBA00022840"/>
    </source>
</evidence>
<dbReference type="GO" id="GO:0016787">
    <property type="term" value="F:hydrolase activity"/>
    <property type="evidence" value="ECO:0007669"/>
    <property type="project" value="UniProtKB-KW"/>
</dbReference>
<keyword evidence="8" id="KW-1185">Reference proteome</keyword>
<dbReference type="SMART" id="SM00885">
    <property type="entry name" value="D5_N"/>
    <property type="match status" value="1"/>
</dbReference>
<evidence type="ECO:0000313" key="8">
    <source>
        <dbReference type="Proteomes" id="UP000007886"/>
    </source>
</evidence>